<evidence type="ECO:0000313" key="4">
    <source>
        <dbReference type="Proteomes" id="UP001199816"/>
    </source>
</evidence>
<dbReference type="InterPro" id="IPR036034">
    <property type="entry name" value="PDZ_sf"/>
</dbReference>
<evidence type="ECO:0000313" key="3">
    <source>
        <dbReference type="EMBL" id="MCD2423991.1"/>
    </source>
</evidence>
<dbReference type="SUPFAM" id="SSF50156">
    <property type="entry name" value="PDZ domain-like"/>
    <property type="match status" value="1"/>
</dbReference>
<protein>
    <submittedName>
        <fullName evidence="3">S41 family peptidase</fullName>
    </submittedName>
</protein>
<dbReference type="InterPro" id="IPR005151">
    <property type="entry name" value="Tail-specific_protease"/>
</dbReference>
<dbReference type="SUPFAM" id="SSF52096">
    <property type="entry name" value="ClpP/crotonase"/>
    <property type="match status" value="1"/>
</dbReference>
<gene>
    <name evidence="3" type="ORF">LQ567_14530</name>
</gene>
<feature type="domain" description="Tail specific protease" evidence="2">
    <location>
        <begin position="216"/>
        <end position="377"/>
    </location>
</feature>
<dbReference type="Proteomes" id="UP001199816">
    <property type="component" value="Unassembled WGS sequence"/>
</dbReference>
<comment type="caution">
    <text evidence="3">The sequence shown here is derived from an EMBL/GenBank/DDBJ whole genome shotgun (WGS) entry which is preliminary data.</text>
</comment>
<proteinExistence type="predicted"/>
<dbReference type="PANTHER" id="PTHR32060">
    <property type="entry name" value="TAIL-SPECIFIC PROTEASE"/>
    <property type="match status" value="1"/>
</dbReference>
<dbReference type="Gene3D" id="3.30.750.170">
    <property type="match status" value="1"/>
</dbReference>
<dbReference type="PROSITE" id="PS51257">
    <property type="entry name" value="PROKAR_LIPOPROTEIN"/>
    <property type="match status" value="1"/>
</dbReference>
<sequence length="492" mass="54411">MTTILQRTAFIAALFSLVLVACEKDKPTRPENKVPSVNDSMYFLFRDQYLWNDVIPDSATFRPNSYAKTEDMFNALISFKKQNGKNLDKYSFLDDGTVAGEIGGVSGGFGMDVNYNDVNDLRVVAVYPGSPAYQLGIRRTWRITAINGNTNLSYDGGGSNPGPNVTRVINGIYYSNSTSLTLQKPDASTVTVTVNAANYNINPVLYSTILNLSGRKVGYIVFNEFIALNKAQPFIDPVFDNFISSGITDLVVDLRYNGGGAVETTEYLANLIAPVSVGTNTNLMYSEYFNANLSAHQYSNYLRTRIVPGYSYSWGDVFDSWVTYAASPFKKVKTLNLSNVAFIGSGQTASASELLINVLKPYMTIKMVGDTTYGKPVGFVGMTIGKFDMYAVSLWSKNKDGAGDYFDGMIPDDANTVAGTNDRFEDYSKDWGSTDEIYLRRALKILGVTVPAQLMSRTALKEPANNRKLMIRNPIPDQRFKGMIEMPRRMGN</sequence>
<feature type="signal peptide" evidence="1">
    <location>
        <begin position="1"/>
        <end position="21"/>
    </location>
</feature>
<evidence type="ECO:0000256" key="1">
    <source>
        <dbReference type="SAM" id="SignalP"/>
    </source>
</evidence>
<dbReference type="Gene3D" id="3.90.226.10">
    <property type="entry name" value="2-enoyl-CoA Hydratase, Chain A, domain 1"/>
    <property type="match status" value="1"/>
</dbReference>
<keyword evidence="4" id="KW-1185">Reference proteome</keyword>
<feature type="chain" id="PRO_5047095652" evidence="1">
    <location>
        <begin position="22"/>
        <end position="492"/>
    </location>
</feature>
<dbReference type="Gene3D" id="2.30.42.10">
    <property type="match status" value="1"/>
</dbReference>
<dbReference type="InterPro" id="IPR029045">
    <property type="entry name" value="ClpP/crotonase-like_dom_sf"/>
</dbReference>
<accession>A0ABS8PSD3</accession>
<evidence type="ECO:0000259" key="2">
    <source>
        <dbReference type="Pfam" id="PF03572"/>
    </source>
</evidence>
<keyword evidence="1" id="KW-0732">Signal</keyword>
<dbReference type="EMBL" id="JAJNEC010000005">
    <property type="protein sequence ID" value="MCD2423991.1"/>
    <property type="molecule type" value="Genomic_DNA"/>
</dbReference>
<organism evidence="3 4">
    <name type="scientific">Niabella pedocola</name>
    <dbReference type="NCBI Taxonomy" id="1752077"/>
    <lineage>
        <taxon>Bacteria</taxon>
        <taxon>Pseudomonadati</taxon>
        <taxon>Bacteroidota</taxon>
        <taxon>Chitinophagia</taxon>
        <taxon>Chitinophagales</taxon>
        <taxon>Chitinophagaceae</taxon>
        <taxon>Niabella</taxon>
    </lineage>
</organism>
<name>A0ABS8PSD3_9BACT</name>
<dbReference type="RefSeq" id="WP_231005248.1">
    <property type="nucleotide sequence ID" value="NZ_JAJNEC010000005.1"/>
</dbReference>
<dbReference type="Pfam" id="PF03572">
    <property type="entry name" value="Peptidase_S41"/>
    <property type="match status" value="1"/>
</dbReference>
<reference evidence="3 4" key="1">
    <citation type="submission" date="2021-11" db="EMBL/GenBank/DDBJ databases">
        <title>Genomic of Niabella pedocola.</title>
        <authorList>
            <person name="Wu T."/>
        </authorList>
    </citation>
    <scope>NUCLEOTIDE SEQUENCE [LARGE SCALE GENOMIC DNA]</scope>
    <source>
        <strain evidence="3 4">JCM 31011</strain>
    </source>
</reference>
<dbReference type="PANTHER" id="PTHR32060:SF30">
    <property type="entry name" value="CARBOXY-TERMINAL PROCESSING PROTEASE CTPA"/>
    <property type="match status" value="1"/>
</dbReference>